<organism evidence="2 3">
    <name type="scientific">Mesorhizobium ventifaucium</name>
    <dbReference type="NCBI Taxonomy" id="666020"/>
    <lineage>
        <taxon>Bacteria</taxon>
        <taxon>Pseudomonadati</taxon>
        <taxon>Pseudomonadota</taxon>
        <taxon>Alphaproteobacteria</taxon>
        <taxon>Hyphomicrobiales</taxon>
        <taxon>Phyllobacteriaceae</taxon>
        <taxon>Mesorhizobium</taxon>
    </lineage>
</organism>
<evidence type="ECO:0000256" key="1">
    <source>
        <dbReference type="SAM" id="MobiDB-lite"/>
    </source>
</evidence>
<evidence type="ECO:0000313" key="2">
    <source>
        <dbReference type="EMBL" id="CAH2395457.1"/>
    </source>
</evidence>
<name>A0ABM9DFW2_9HYPH</name>
<dbReference type="EMBL" id="CAKXZS010000004">
    <property type="protein sequence ID" value="CAH2395457.1"/>
    <property type="molecule type" value="Genomic_DNA"/>
</dbReference>
<keyword evidence="3" id="KW-1185">Reference proteome</keyword>
<reference evidence="2" key="1">
    <citation type="submission" date="2022-03" db="EMBL/GenBank/DDBJ databases">
        <authorList>
            <person name="Brunel B."/>
        </authorList>
    </citation>
    <scope>NUCLEOTIDE SEQUENCE</scope>
    <source>
        <strain evidence="2">STM4922sample</strain>
    </source>
</reference>
<evidence type="ECO:0000313" key="3">
    <source>
        <dbReference type="Proteomes" id="UP001152604"/>
    </source>
</evidence>
<dbReference type="Gene3D" id="3.30.470.30">
    <property type="entry name" value="DNA ligase/mRNA capping enzyme"/>
    <property type="match status" value="1"/>
</dbReference>
<feature type="region of interest" description="Disordered" evidence="1">
    <location>
        <begin position="1"/>
        <end position="60"/>
    </location>
</feature>
<feature type="compositionally biased region" description="Basic and acidic residues" evidence="1">
    <location>
        <begin position="42"/>
        <end position="55"/>
    </location>
</feature>
<gene>
    <name evidence="2" type="ORF">MES4922_120174</name>
</gene>
<dbReference type="SUPFAM" id="SSF56091">
    <property type="entry name" value="DNA ligase/mRNA capping enzyme, catalytic domain"/>
    <property type="match status" value="1"/>
</dbReference>
<accession>A0ABM9DFW2</accession>
<dbReference type="Gene3D" id="3.30.1490.70">
    <property type="match status" value="1"/>
</dbReference>
<protein>
    <recommendedName>
        <fullName evidence="4">ATP-dependent DNA ligase family profile domain-containing protein</fullName>
    </recommendedName>
</protein>
<feature type="region of interest" description="Disordered" evidence="1">
    <location>
        <begin position="170"/>
        <end position="217"/>
    </location>
</feature>
<comment type="caution">
    <text evidence="2">The sequence shown here is derived from an EMBL/GenBank/DDBJ whole genome shotgun (WGS) entry which is preliminary data.</text>
</comment>
<feature type="compositionally biased region" description="Basic residues" evidence="1">
    <location>
        <begin position="1"/>
        <end position="10"/>
    </location>
</feature>
<dbReference type="Proteomes" id="UP001152604">
    <property type="component" value="Unassembled WGS sequence"/>
</dbReference>
<evidence type="ECO:0008006" key="4">
    <source>
        <dbReference type="Google" id="ProtNLM"/>
    </source>
</evidence>
<feature type="compositionally biased region" description="Basic residues" evidence="1">
    <location>
        <begin position="188"/>
        <end position="203"/>
    </location>
</feature>
<sequence>MGSRHDRRSRPGAAAGDHCLEEEGQEGSGQGEGQGRATIQQRDQHHGCAAQEHRLGGRKAQIGAWEQGAQGSTMKVFRDGGFTLPLDTPPMEAKAADAIPEGDGWQYERKWDGFRCLAFRQDDAVELRAKSGKPLGRYFPELVETLKELPSRRFVVDHLGRWQVFVRRAPNAASSRREQDPQVVRRNPGAHRPVRHALRRARNRLVGPDPEKTASDP</sequence>
<proteinExistence type="predicted"/>